<feature type="compositionally biased region" description="Acidic residues" evidence="1">
    <location>
        <begin position="309"/>
        <end position="318"/>
    </location>
</feature>
<feature type="compositionally biased region" description="Basic and acidic residues" evidence="1">
    <location>
        <begin position="88"/>
        <end position="104"/>
    </location>
</feature>
<evidence type="ECO:0000259" key="2">
    <source>
        <dbReference type="PROSITE" id="PS50097"/>
    </source>
</evidence>
<protein>
    <recommendedName>
        <fullName evidence="2">BTB domain-containing protein</fullName>
    </recommendedName>
</protein>
<gene>
    <name evidence="3" type="ORF">TWF718_005357</name>
</gene>
<dbReference type="AlphaFoldDB" id="A0AAN8RE64"/>
<dbReference type="Pfam" id="PF00651">
    <property type="entry name" value="BTB"/>
    <property type="match status" value="1"/>
</dbReference>
<name>A0AAN8RE64_9PEZI</name>
<dbReference type="InterPro" id="IPR000210">
    <property type="entry name" value="BTB/POZ_dom"/>
</dbReference>
<evidence type="ECO:0000256" key="1">
    <source>
        <dbReference type="SAM" id="MobiDB-lite"/>
    </source>
</evidence>
<accession>A0AAN8RE64</accession>
<dbReference type="EMBL" id="JAVHNR010000003">
    <property type="protein sequence ID" value="KAK6347516.1"/>
    <property type="molecule type" value="Genomic_DNA"/>
</dbReference>
<feature type="region of interest" description="Disordered" evidence="1">
    <location>
        <begin position="299"/>
        <end position="318"/>
    </location>
</feature>
<dbReference type="CDD" id="cd18186">
    <property type="entry name" value="BTB_POZ_ZBTB_KLHL-like"/>
    <property type="match status" value="1"/>
</dbReference>
<evidence type="ECO:0000313" key="4">
    <source>
        <dbReference type="Proteomes" id="UP001313282"/>
    </source>
</evidence>
<dbReference type="SUPFAM" id="SSF54695">
    <property type="entry name" value="POZ domain"/>
    <property type="match status" value="1"/>
</dbReference>
<proteinExistence type="predicted"/>
<evidence type="ECO:0000313" key="3">
    <source>
        <dbReference type="EMBL" id="KAK6347516.1"/>
    </source>
</evidence>
<keyword evidence="4" id="KW-1185">Reference proteome</keyword>
<organism evidence="3 4">
    <name type="scientific">Orbilia javanica</name>
    <dbReference type="NCBI Taxonomy" id="47235"/>
    <lineage>
        <taxon>Eukaryota</taxon>
        <taxon>Fungi</taxon>
        <taxon>Dikarya</taxon>
        <taxon>Ascomycota</taxon>
        <taxon>Pezizomycotina</taxon>
        <taxon>Orbiliomycetes</taxon>
        <taxon>Orbiliales</taxon>
        <taxon>Orbiliaceae</taxon>
        <taxon>Orbilia</taxon>
    </lineage>
</organism>
<feature type="region of interest" description="Disordered" evidence="1">
    <location>
        <begin position="83"/>
        <end position="104"/>
    </location>
</feature>
<feature type="domain" description="BTB" evidence="2">
    <location>
        <begin position="55"/>
        <end position="126"/>
    </location>
</feature>
<dbReference type="Proteomes" id="UP001313282">
    <property type="component" value="Unassembled WGS sequence"/>
</dbReference>
<reference evidence="3 4" key="1">
    <citation type="submission" date="2019-10" db="EMBL/GenBank/DDBJ databases">
        <authorList>
            <person name="Palmer J.M."/>
        </authorList>
    </citation>
    <scope>NUCLEOTIDE SEQUENCE [LARGE SCALE GENOMIC DNA]</scope>
    <source>
        <strain evidence="3 4">TWF718</strain>
    </source>
</reference>
<sequence>MQPMLQHMLDYTRQPRYPNQLRLITFHQYHKSISLPEYTPFAFFLSRLFNVVYTPDVILKVGIGNGQRLCLAHEAIIGKGSEYLRQPRQTEKRENGKKDIELPDTHPPATGTVLNFLYGENDPFTADNNITRLAGYIIFAAYKLGLDKLGVATVDSFSEWKRKALLASNIAVDTQTNIDFTNPPEYWKCIRSICNWAHGLQFRDLESLTQSATPALPVPPEWISELAIEYNPTLTVVLLLEREQRLQNFWSCKNCEPAPMKRTKAPGDNSRRCWGCGLHNMPPVNEEIDFVKIETVTGPCQGLDGNEGGTDDSGDEKT</sequence>
<dbReference type="Gene3D" id="3.30.710.10">
    <property type="entry name" value="Potassium Channel Kv1.1, Chain A"/>
    <property type="match status" value="1"/>
</dbReference>
<comment type="caution">
    <text evidence="3">The sequence shown here is derived from an EMBL/GenBank/DDBJ whole genome shotgun (WGS) entry which is preliminary data.</text>
</comment>
<dbReference type="InterPro" id="IPR011333">
    <property type="entry name" value="SKP1/BTB/POZ_sf"/>
</dbReference>
<dbReference type="PROSITE" id="PS50097">
    <property type="entry name" value="BTB"/>
    <property type="match status" value="1"/>
</dbReference>